<dbReference type="PANTHER" id="PTHR31414:SF15">
    <property type="entry name" value="PLASMA MEMBRANE FUSION PROTEIN"/>
    <property type="match status" value="1"/>
</dbReference>
<comment type="caution">
    <text evidence="2">The sequence shown here is derived from an EMBL/GenBank/DDBJ whole genome shotgun (WGS) entry which is preliminary data.</text>
</comment>
<sequence length="500" mass="56415">MILLYIDGTDENDCKVVSWGTITKRHVLEATNAELVQSPSLILAPKRTHRRDPLDGFNYYRGGWNISEEHYFFSVGFTAAPLFIMAAIWFLGFVLCFFSIFLCHCCFQNHDYGYSRVAYWVSLVFIQLFTIDAVTGCLALYIGQGNFNRVTRGTLDFVEKQADFIVENLRDVSENLEAAKHVAVGWTFFPPNILKEIDRVEKKVNASANNLEHETEDNSNNIQEVIDSVRVILIVLAAIMLLLAFFGSVFSVFGMKCLVYAVAADTCVAMDEWVQNPVAHTAFDDILPCVDNSTAQETLNKTKETTFQLVGIVNQFINNVANLNNVPPNAGPIYYNQSGPWVPVLCNPFHPNNTHRNCAHGEVEFTNSTEEWRKYVCQVSATNICITVGRLTPVYYDQLISTVNVSYALYHYGPFLVELEECSFVRQTLKEISKNDCPGLKHHSRRIVVWLAMASAALMISSTFWVHHSAQKRKQSYNGQYASTISESAQDPPVGVRNME</sequence>
<organism evidence="2 3">
    <name type="scientific">Ziziphus jujuba var. spinosa</name>
    <dbReference type="NCBI Taxonomy" id="714518"/>
    <lineage>
        <taxon>Eukaryota</taxon>
        <taxon>Viridiplantae</taxon>
        <taxon>Streptophyta</taxon>
        <taxon>Embryophyta</taxon>
        <taxon>Tracheophyta</taxon>
        <taxon>Spermatophyta</taxon>
        <taxon>Magnoliopsida</taxon>
        <taxon>eudicotyledons</taxon>
        <taxon>Gunneridae</taxon>
        <taxon>Pentapetalae</taxon>
        <taxon>rosids</taxon>
        <taxon>fabids</taxon>
        <taxon>Rosales</taxon>
        <taxon>Rhamnaceae</taxon>
        <taxon>Paliureae</taxon>
        <taxon>Ziziphus</taxon>
    </lineage>
</organism>
<gene>
    <name evidence="2" type="ORF">FEM48_Zijuj01G0310500</name>
</gene>
<protein>
    <submittedName>
        <fullName evidence="2">Uncharacterized protein</fullName>
    </submittedName>
</protein>
<dbReference type="AlphaFoldDB" id="A0A978W659"/>
<keyword evidence="1" id="KW-0812">Transmembrane</keyword>
<dbReference type="GO" id="GO:0009506">
    <property type="term" value="C:plasmodesma"/>
    <property type="evidence" value="ECO:0007669"/>
    <property type="project" value="TreeGrafter"/>
</dbReference>
<dbReference type="GO" id="GO:0005886">
    <property type="term" value="C:plasma membrane"/>
    <property type="evidence" value="ECO:0007669"/>
    <property type="project" value="TreeGrafter"/>
</dbReference>
<keyword evidence="1" id="KW-0472">Membrane</keyword>
<dbReference type="EMBL" id="JAEACU010000001">
    <property type="protein sequence ID" value="KAH7547443.1"/>
    <property type="molecule type" value="Genomic_DNA"/>
</dbReference>
<evidence type="ECO:0000313" key="3">
    <source>
        <dbReference type="Proteomes" id="UP000813462"/>
    </source>
</evidence>
<feature type="transmembrane region" description="Helical" evidence="1">
    <location>
        <begin position="117"/>
        <end position="142"/>
    </location>
</feature>
<feature type="transmembrane region" description="Helical" evidence="1">
    <location>
        <begin position="447"/>
        <end position="466"/>
    </location>
</feature>
<feature type="transmembrane region" description="Helical" evidence="1">
    <location>
        <begin position="231"/>
        <end position="253"/>
    </location>
</feature>
<proteinExistence type="predicted"/>
<evidence type="ECO:0000313" key="2">
    <source>
        <dbReference type="EMBL" id="KAH7547443.1"/>
    </source>
</evidence>
<dbReference type="Proteomes" id="UP000813462">
    <property type="component" value="Unassembled WGS sequence"/>
</dbReference>
<reference evidence="2" key="1">
    <citation type="journal article" date="2021" name="Front. Plant Sci.">
        <title>Chromosome-Scale Genome Assembly for Chinese Sour Jujube and Insights Into Its Genome Evolution and Domestication Signature.</title>
        <authorList>
            <person name="Shen L.-Y."/>
            <person name="Luo H."/>
            <person name="Wang X.-L."/>
            <person name="Wang X.-M."/>
            <person name="Qiu X.-J."/>
            <person name="Liu H."/>
            <person name="Zhou S.-S."/>
            <person name="Jia K.-H."/>
            <person name="Nie S."/>
            <person name="Bao Y.-T."/>
            <person name="Zhang R.-G."/>
            <person name="Yun Q.-Z."/>
            <person name="Chai Y.-H."/>
            <person name="Lu J.-Y."/>
            <person name="Li Y."/>
            <person name="Zhao S.-W."/>
            <person name="Mao J.-F."/>
            <person name="Jia S.-G."/>
            <person name="Mao Y.-M."/>
        </authorList>
    </citation>
    <scope>NUCLEOTIDE SEQUENCE</scope>
    <source>
        <strain evidence="2">AT0</strain>
        <tissue evidence="2">Leaf</tissue>
    </source>
</reference>
<evidence type="ECO:0000256" key="1">
    <source>
        <dbReference type="SAM" id="Phobius"/>
    </source>
</evidence>
<accession>A0A978W659</accession>
<feature type="transmembrane region" description="Helical" evidence="1">
    <location>
        <begin position="71"/>
        <end position="102"/>
    </location>
</feature>
<dbReference type="InterPro" id="IPR040283">
    <property type="entry name" value="DDB_G0292058-like"/>
</dbReference>
<dbReference type="PANTHER" id="PTHR31414">
    <property type="entry name" value="TRANSMEMBRANE PROTEIN DDB_G0292058"/>
    <property type="match status" value="1"/>
</dbReference>
<keyword evidence="1" id="KW-1133">Transmembrane helix</keyword>
<name>A0A978W659_ZIZJJ</name>